<dbReference type="EMBL" id="CP120371">
    <property type="protein sequence ID" value="WEX83312.1"/>
    <property type="molecule type" value="Genomic_DNA"/>
</dbReference>
<evidence type="ECO:0000313" key="3">
    <source>
        <dbReference type="Proteomes" id="UP001235547"/>
    </source>
</evidence>
<sequence length="66" mass="7411">MPKAPKIPDQLKLTSRGFESHAVGRYAITCSVLIATFRMMFSMLRTLVFALLMMLGHTVVQAAWLL</sequence>
<keyword evidence="1" id="KW-0472">Membrane</keyword>
<accession>A0ABY8D0V9</accession>
<name>A0ABY8D0V9_9HYPH</name>
<evidence type="ECO:0008006" key="4">
    <source>
        <dbReference type="Google" id="ProtNLM"/>
    </source>
</evidence>
<evidence type="ECO:0000256" key="1">
    <source>
        <dbReference type="SAM" id="Phobius"/>
    </source>
</evidence>
<dbReference type="Proteomes" id="UP001235547">
    <property type="component" value="Chromosome 1"/>
</dbReference>
<reference evidence="2 3" key="1">
    <citation type="submission" date="2023-03" db="EMBL/GenBank/DDBJ databases">
        <authorList>
            <person name="Kaur S."/>
            <person name="Espinosa-Saiz D."/>
            <person name="Velazquez E."/>
            <person name="Menendez E."/>
            <person name="diCenzo G.C."/>
        </authorList>
    </citation>
    <scope>NUCLEOTIDE SEQUENCE [LARGE SCALE GENOMIC DNA]</scope>
    <source>
        <strain evidence="2 3">LMG 27395</strain>
    </source>
</reference>
<feature type="transmembrane region" description="Helical" evidence="1">
    <location>
        <begin position="47"/>
        <end position="65"/>
    </location>
</feature>
<dbReference type="RefSeq" id="WP_280734122.1">
    <property type="nucleotide sequence ID" value="NZ_CP120368.1"/>
</dbReference>
<proteinExistence type="predicted"/>
<keyword evidence="3" id="KW-1185">Reference proteome</keyword>
<organism evidence="2 3">
    <name type="scientific">Sinorhizobium numidicum</name>
    <dbReference type="NCBI Taxonomy" id="680248"/>
    <lineage>
        <taxon>Bacteria</taxon>
        <taxon>Pseudomonadati</taxon>
        <taxon>Pseudomonadota</taxon>
        <taxon>Alphaproteobacteria</taxon>
        <taxon>Hyphomicrobiales</taxon>
        <taxon>Rhizobiaceae</taxon>
        <taxon>Sinorhizobium/Ensifer group</taxon>
        <taxon>Sinorhizobium</taxon>
    </lineage>
</organism>
<evidence type="ECO:0000313" key="2">
    <source>
        <dbReference type="EMBL" id="WEX83312.1"/>
    </source>
</evidence>
<protein>
    <recommendedName>
        <fullName evidence="4">Transposase</fullName>
    </recommendedName>
</protein>
<gene>
    <name evidence="2" type="ORF">PYH38_005683</name>
</gene>
<keyword evidence="1" id="KW-0812">Transmembrane</keyword>
<keyword evidence="1" id="KW-1133">Transmembrane helix</keyword>